<evidence type="ECO:0000313" key="3">
    <source>
        <dbReference type="Proteomes" id="UP000278746"/>
    </source>
</evidence>
<evidence type="ECO:0000256" key="1">
    <source>
        <dbReference type="SAM" id="Coils"/>
    </source>
</evidence>
<accession>A0A3M7TWB1</accession>
<reference evidence="2 3" key="1">
    <citation type="submission" date="2018-10" db="EMBL/GenBank/DDBJ databases">
        <title>Bacillus Keqinensis sp. nov., a moderately halophilic bacterium isolated from a saline-alkaline lake.</title>
        <authorList>
            <person name="Wang H."/>
        </authorList>
    </citation>
    <scope>NUCLEOTIDE SEQUENCE [LARGE SCALE GENOMIC DNA]</scope>
    <source>
        <strain evidence="2 3">KQ-3</strain>
    </source>
</reference>
<gene>
    <name evidence="2" type="ORF">EBO34_08025</name>
</gene>
<comment type="caution">
    <text evidence="2">The sequence shown here is derived from an EMBL/GenBank/DDBJ whole genome shotgun (WGS) entry which is preliminary data.</text>
</comment>
<evidence type="ECO:0000313" key="2">
    <source>
        <dbReference type="EMBL" id="RNA69868.1"/>
    </source>
</evidence>
<name>A0A3M7TWB1_9BACI</name>
<feature type="coiled-coil region" evidence="1">
    <location>
        <begin position="16"/>
        <end position="50"/>
    </location>
</feature>
<dbReference type="EMBL" id="RHIB01000001">
    <property type="protein sequence ID" value="RNA69868.1"/>
    <property type="molecule type" value="Genomic_DNA"/>
</dbReference>
<proteinExistence type="predicted"/>
<keyword evidence="1" id="KW-0175">Coiled coil</keyword>
<sequence length="221" mass="25545">MKSKQTFHPKKQDDSKLQLEQKILHYRSEVAKYKKQAEELRGLLKSARKKGHTGQKEGEGSYSPRVSLAAKAYFSYSTFLPREGEEQDNQIHAIGHFTFENTGNHILHDPVFCFRTKPANRVNIGGKIRMTQALDHTWMTPKEEWVYVQNDWKEWVKTKGEHWLKPVHIDTIKPGEKAIFSNFDMAVTPGKKDDHILIEGFCYARELQKGIASVNTISLYL</sequence>
<protein>
    <submittedName>
        <fullName evidence="2">Uncharacterized protein</fullName>
    </submittedName>
</protein>
<dbReference type="Proteomes" id="UP000278746">
    <property type="component" value="Unassembled WGS sequence"/>
</dbReference>
<organism evidence="2 3">
    <name type="scientific">Alteribacter keqinensis</name>
    <dbReference type="NCBI Taxonomy" id="2483800"/>
    <lineage>
        <taxon>Bacteria</taxon>
        <taxon>Bacillati</taxon>
        <taxon>Bacillota</taxon>
        <taxon>Bacilli</taxon>
        <taxon>Bacillales</taxon>
        <taxon>Bacillaceae</taxon>
        <taxon>Alteribacter</taxon>
    </lineage>
</organism>
<dbReference type="OrthoDB" id="2679997at2"/>
<dbReference type="AlphaFoldDB" id="A0A3M7TWB1"/>
<keyword evidence="3" id="KW-1185">Reference proteome</keyword>
<dbReference type="RefSeq" id="WP_122897380.1">
    <property type="nucleotide sequence ID" value="NZ_RHIB01000001.1"/>
</dbReference>